<evidence type="ECO:0000313" key="1">
    <source>
        <dbReference type="EMBL" id="MBX58475.1"/>
    </source>
</evidence>
<reference evidence="1" key="1">
    <citation type="submission" date="2018-02" db="EMBL/GenBank/DDBJ databases">
        <title>Rhizophora mucronata_Transcriptome.</title>
        <authorList>
            <person name="Meera S.P."/>
            <person name="Sreeshan A."/>
            <person name="Augustine A."/>
        </authorList>
    </citation>
    <scope>NUCLEOTIDE SEQUENCE</scope>
    <source>
        <tissue evidence="1">Leaf</tissue>
    </source>
</reference>
<name>A0A2P2PUS4_RHIMU</name>
<accession>A0A2P2PUS4</accession>
<sequence>MMQNHKQNNQKYKNKNEKSSCMFENSPNLELFAPYFKLKSLCYSPNPNTEGVSCIRTSF</sequence>
<proteinExistence type="predicted"/>
<protein>
    <submittedName>
        <fullName evidence="1">Uncharacterized protein</fullName>
    </submittedName>
</protein>
<dbReference type="EMBL" id="GGEC01077991">
    <property type="protein sequence ID" value="MBX58475.1"/>
    <property type="molecule type" value="Transcribed_RNA"/>
</dbReference>
<dbReference type="AlphaFoldDB" id="A0A2P2PUS4"/>
<organism evidence="1">
    <name type="scientific">Rhizophora mucronata</name>
    <name type="common">Asiatic mangrove</name>
    <dbReference type="NCBI Taxonomy" id="61149"/>
    <lineage>
        <taxon>Eukaryota</taxon>
        <taxon>Viridiplantae</taxon>
        <taxon>Streptophyta</taxon>
        <taxon>Embryophyta</taxon>
        <taxon>Tracheophyta</taxon>
        <taxon>Spermatophyta</taxon>
        <taxon>Magnoliopsida</taxon>
        <taxon>eudicotyledons</taxon>
        <taxon>Gunneridae</taxon>
        <taxon>Pentapetalae</taxon>
        <taxon>rosids</taxon>
        <taxon>fabids</taxon>
        <taxon>Malpighiales</taxon>
        <taxon>Rhizophoraceae</taxon>
        <taxon>Rhizophora</taxon>
    </lineage>
</organism>